<feature type="transmembrane region" description="Helical" evidence="1">
    <location>
        <begin position="287"/>
        <end position="304"/>
    </location>
</feature>
<evidence type="ECO:0000256" key="1">
    <source>
        <dbReference type="SAM" id="Phobius"/>
    </source>
</evidence>
<dbReference type="EMBL" id="JAAMFI010000001">
    <property type="protein sequence ID" value="MBS9334892.1"/>
    <property type="molecule type" value="Genomic_DNA"/>
</dbReference>
<proteinExistence type="predicted"/>
<feature type="transmembrane region" description="Helical" evidence="1">
    <location>
        <begin position="239"/>
        <end position="258"/>
    </location>
</feature>
<feature type="transmembrane region" description="Helical" evidence="1">
    <location>
        <begin position="38"/>
        <end position="60"/>
    </location>
</feature>
<keyword evidence="1" id="KW-1133">Transmembrane helix</keyword>
<feature type="transmembrane region" description="Helical" evidence="1">
    <location>
        <begin position="441"/>
        <end position="459"/>
    </location>
</feature>
<keyword evidence="3" id="KW-1185">Reference proteome</keyword>
<feature type="transmembrane region" description="Helical" evidence="1">
    <location>
        <begin position="80"/>
        <end position="99"/>
    </location>
</feature>
<protein>
    <recommendedName>
        <fullName evidence="4">Integral membrane protein</fullName>
    </recommendedName>
</protein>
<feature type="transmembrane region" description="Helical" evidence="1">
    <location>
        <begin position="215"/>
        <end position="230"/>
    </location>
</feature>
<name>A0ABS5QPY6_9LACO</name>
<comment type="caution">
    <text evidence="2">The sequence shown here is derived from an EMBL/GenBank/DDBJ whole genome shotgun (WGS) entry which is preliminary data.</text>
</comment>
<evidence type="ECO:0000313" key="2">
    <source>
        <dbReference type="EMBL" id="MBS9334892.1"/>
    </source>
</evidence>
<feature type="transmembrane region" description="Helical" evidence="1">
    <location>
        <begin position="158"/>
        <end position="180"/>
    </location>
</feature>
<reference evidence="2 3" key="1">
    <citation type="submission" date="2020-02" db="EMBL/GenBank/DDBJ databases">
        <title>Fructobacillus sp. isolated from paper mulberry of Taiwan.</title>
        <authorList>
            <person name="Lin S.-T."/>
        </authorList>
    </citation>
    <scope>NUCLEOTIDE SEQUENCE [LARGE SCALE GENOMIC DNA]</scope>
    <source>
        <strain evidence="2 3">M1-10</strain>
    </source>
</reference>
<feature type="transmembrane region" description="Helical" evidence="1">
    <location>
        <begin position="489"/>
        <end position="508"/>
    </location>
</feature>
<dbReference type="Proteomes" id="UP001519418">
    <property type="component" value="Unassembled WGS sequence"/>
</dbReference>
<feature type="transmembrane region" description="Helical" evidence="1">
    <location>
        <begin position="264"/>
        <end position="280"/>
    </location>
</feature>
<accession>A0ABS5QPY6</accession>
<feature type="transmembrane region" description="Helical" evidence="1">
    <location>
        <begin position="12"/>
        <end position="32"/>
    </location>
</feature>
<feature type="transmembrane region" description="Helical" evidence="1">
    <location>
        <begin position="192"/>
        <end position="209"/>
    </location>
</feature>
<gene>
    <name evidence="2" type="ORF">G6R27_02415</name>
</gene>
<evidence type="ECO:0008006" key="4">
    <source>
        <dbReference type="Google" id="ProtNLM"/>
    </source>
</evidence>
<dbReference type="RefSeq" id="WP_213819485.1">
    <property type="nucleotide sequence ID" value="NZ_JAAMFI010000001.1"/>
</dbReference>
<feature type="transmembrane region" description="Helical" evidence="1">
    <location>
        <begin position="466"/>
        <end position="483"/>
    </location>
</feature>
<organism evidence="2 3">
    <name type="scientific">Fructobacillus papyriferae</name>
    <dbReference type="NCBI Taxonomy" id="2713171"/>
    <lineage>
        <taxon>Bacteria</taxon>
        <taxon>Bacillati</taxon>
        <taxon>Bacillota</taxon>
        <taxon>Bacilli</taxon>
        <taxon>Lactobacillales</taxon>
        <taxon>Lactobacillaceae</taxon>
        <taxon>Fructobacillus</taxon>
    </lineage>
</organism>
<keyword evidence="1" id="KW-0472">Membrane</keyword>
<keyword evidence="1" id="KW-0812">Transmembrane</keyword>
<sequence>MYSFLKRITNTLLLALLSISLLGTVSLFPRIVTGSNKFFVLFLLFIFALFAFFVICQNKFLFHFNFVKKFFEKSVFNTKLVSHFGVCSIVFLLLFWQYYCIKNLTGWGAWDWATVAQSVLPGHEKKIEYFSFYPNNLFLLKVEHIVWILTGKPEFEAFFYYLNWFNTILIDIATVLLYLSSSMLFGKSGRKITLFLSLFSFTLLPFVVIPYTDTFSFFTVSLLIFSLLKFKQYYEIENLIKMLTIVVVIGLETAVAYMLKPSTIILPLAVLICTAVYLLFKNKKHFWRNVFLLIIFVLTFWGATSSTNSFLVNHNGLVKIEKGRSLPLTHFMAMGMKGNGSFNVKDDSSSKAIVDPKERNKKSIELIETRLKKFGFVGYLKFIVKKQQLNTADGTFGWGQESKFYLLVNHPNNQQEANTLPRKLFVNKEGVATDSKYNFRLVQQILWTIIIILSIFGIFIKSQFDLVLKLSILGFFLFLLLFEGGRSRYVIQFLPLIILLATQGALLLKRLSRKSIFKEYF</sequence>
<evidence type="ECO:0000313" key="3">
    <source>
        <dbReference type="Proteomes" id="UP001519418"/>
    </source>
</evidence>